<evidence type="ECO:0000256" key="2">
    <source>
        <dbReference type="ARBA" id="ARBA00022448"/>
    </source>
</evidence>
<sequence>MPEVIVYTTQTCPYCDRARRLLKRKGVAFAEIPVDHDHARMSEMIERSGRHTVPQIFIDTFHVGGYDDLALLDLDGELDVRLGLDSDDD</sequence>
<dbReference type="Gene3D" id="3.40.30.10">
    <property type="entry name" value="Glutaredoxin"/>
    <property type="match status" value="1"/>
</dbReference>
<dbReference type="PROSITE" id="PS51354">
    <property type="entry name" value="GLUTAREDOXIN_2"/>
    <property type="match status" value="1"/>
</dbReference>
<keyword evidence="6" id="KW-0963">Cytoplasm</keyword>
<dbReference type="Proteomes" id="UP000198672">
    <property type="component" value="Unassembled WGS sequence"/>
</dbReference>
<dbReference type="InterPro" id="IPR011767">
    <property type="entry name" value="GLR_AS"/>
</dbReference>
<dbReference type="InterPro" id="IPR036249">
    <property type="entry name" value="Thioredoxin-like_sf"/>
</dbReference>
<dbReference type="CDD" id="cd03418">
    <property type="entry name" value="GRX_GRXb_1_3_like"/>
    <property type="match status" value="1"/>
</dbReference>
<dbReference type="PANTHER" id="PTHR34386:SF1">
    <property type="entry name" value="GLUTAREDOXIN-LIKE PROTEIN NRDH"/>
    <property type="match status" value="1"/>
</dbReference>
<keyword evidence="4" id="KW-1015">Disulfide bond</keyword>
<dbReference type="PANTHER" id="PTHR34386">
    <property type="entry name" value="GLUTAREDOXIN"/>
    <property type="match status" value="1"/>
</dbReference>
<name>A0A1H3EMX6_ALLWA</name>
<keyword evidence="9" id="KW-1185">Reference proteome</keyword>
<dbReference type="PRINTS" id="PR00160">
    <property type="entry name" value="GLUTAREDOXIN"/>
</dbReference>
<dbReference type="EMBL" id="FNOW01000013">
    <property type="protein sequence ID" value="SDX79289.1"/>
    <property type="molecule type" value="Genomic_DNA"/>
</dbReference>
<dbReference type="STRING" id="61595.SAMN05421644_11363"/>
<dbReference type="NCBIfam" id="TIGR02181">
    <property type="entry name" value="GRX_bact"/>
    <property type="match status" value="1"/>
</dbReference>
<dbReference type="InterPro" id="IPR051548">
    <property type="entry name" value="Grx-like_ET"/>
</dbReference>
<protein>
    <recommendedName>
        <fullName evidence="6">Glutaredoxin</fullName>
    </recommendedName>
</protein>
<comment type="function">
    <text evidence="6">Has a glutathione-disulfide oxidoreductase activity in the presence of NADPH and glutathione reductase. Reduces low molecular weight disulfides and proteins.</text>
</comment>
<evidence type="ECO:0000256" key="5">
    <source>
        <dbReference type="ARBA" id="ARBA00023284"/>
    </source>
</evidence>
<keyword evidence="3 6" id="KW-0249">Electron transport</keyword>
<feature type="domain" description="Glutaredoxin" evidence="7">
    <location>
        <begin position="4"/>
        <end position="63"/>
    </location>
</feature>
<keyword evidence="5 6" id="KW-0676">Redox-active center</keyword>
<evidence type="ECO:0000259" key="7">
    <source>
        <dbReference type="Pfam" id="PF00462"/>
    </source>
</evidence>
<dbReference type="Pfam" id="PF00462">
    <property type="entry name" value="Glutaredoxin"/>
    <property type="match status" value="1"/>
</dbReference>
<dbReference type="RefSeq" id="WP_091333023.1">
    <property type="nucleotide sequence ID" value="NZ_FNOW01000013.1"/>
</dbReference>
<evidence type="ECO:0000256" key="4">
    <source>
        <dbReference type="ARBA" id="ARBA00023157"/>
    </source>
</evidence>
<comment type="similarity">
    <text evidence="1 6">Belongs to the glutaredoxin family.</text>
</comment>
<dbReference type="GO" id="GO:0009055">
    <property type="term" value="F:electron transfer activity"/>
    <property type="evidence" value="ECO:0007669"/>
    <property type="project" value="TreeGrafter"/>
</dbReference>
<dbReference type="AlphaFoldDB" id="A0A1H3EMX6"/>
<organism evidence="8 9">
    <name type="scientific">Allochromatium warmingii</name>
    <name type="common">Chromatium warmingii</name>
    <dbReference type="NCBI Taxonomy" id="61595"/>
    <lineage>
        <taxon>Bacteria</taxon>
        <taxon>Pseudomonadati</taxon>
        <taxon>Pseudomonadota</taxon>
        <taxon>Gammaproteobacteria</taxon>
        <taxon>Chromatiales</taxon>
        <taxon>Chromatiaceae</taxon>
        <taxon>Allochromatium</taxon>
    </lineage>
</organism>
<evidence type="ECO:0000256" key="3">
    <source>
        <dbReference type="ARBA" id="ARBA00022982"/>
    </source>
</evidence>
<dbReference type="PROSITE" id="PS00195">
    <property type="entry name" value="GLUTAREDOXIN_1"/>
    <property type="match status" value="1"/>
</dbReference>
<dbReference type="InterPro" id="IPR002109">
    <property type="entry name" value="Glutaredoxin"/>
</dbReference>
<dbReference type="InterPro" id="IPR014025">
    <property type="entry name" value="Glutaredoxin_subgr"/>
</dbReference>
<reference evidence="9" key="1">
    <citation type="submission" date="2016-10" db="EMBL/GenBank/DDBJ databases">
        <authorList>
            <person name="Varghese N."/>
            <person name="Submissions S."/>
        </authorList>
    </citation>
    <scope>NUCLEOTIDE SEQUENCE [LARGE SCALE GENOMIC DNA]</scope>
    <source>
        <strain evidence="9">DSM 173</strain>
    </source>
</reference>
<evidence type="ECO:0000256" key="6">
    <source>
        <dbReference type="RuleBase" id="RU364065"/>
    </source>
</evidence>
<evidence type="ECO:0000256" key="1">
    <source>
        <dbReference type="ARBA" id="ARBA00007787"/>
    </source>
</evidence>
<evidence type="ECO:0000313" key="9">
    <source>
        <dbReference type="Proteomes" id="UP000198672"/>
    </source>
</evidence>
<dbReference type="GO" id="GO:0045454">
    <property type="term" value="P:cell redox homeostasis"/>
    <property type="evidence" value="ECO:0007669"/>
    <property type="project" value="InterPro"/>
</dbReference>
<dbReference type="OrthoDB" id="9814618at2"/>
<gene>
    <name evidence="8" type="ORF">SAMN05421644_11363</name>
</gene>
<dbReference type="SUPFAM" id="SSF52833">
    <property type="entry name" value="Thioredoxin-like"/>
    <property type="match status" value="1"/>
</dbReference>
<accession>A0A1H3EMX6</accession>
<evidence type="ECO:0000313" key="8">
    <source>
        <dbReference type="EMBL" id="SDX79289.1"/>
    </source>
</evidence>
<keyword evidence="2 6" id="KW-0813">Transport</keyword>
<dbReference type="GO" id="GO:0015038">
    <property type="term" value="F:glutathione disulfide oxidoreductase activity"/>
    <property type="evidence" value="ECO:0007669"/>
    <property type="project" value="UniProtKB-UniRule"/>
</dbReference>
<proteinExistence type="inferred from homology"/>
<dbReference type="InterPro" id="IPR011900">
    <property type="entry name" value="GRX_bact"/>
</dbReference>